<feature type="domain" description="Response regulatory" evidence="8">
    <location>
        <begin position="6"/>
        <end position="116"/>
    </location>
</feature>
<evidence type="ECO:0000256" key="6">
    <source>
        <dbReference type="PROSITE-ProRule" id="PRU00050"/>
    </source>
</evidence>
<dbReference type="Pfam" id="PF01339">
    <property type="entry name" value="CheB_methylest"/>
    <property type="match status" value="1"/>
</dbReference>
<dbReference type="SMART" id="SM00448">
    <property type="entry name" value="REC"/>
    <property type="match status" value="1"/>
</dbReference>
<dbReference type="InterPro" id="IPR008248">
    <property type="entry name" value="CheB-like"/>
</dbReference>
<evidence type="ECO:0000256" key="7">
    <source>
        <dbReference type="PROSITE-ProRule" id="PRU00169"/>
    </source>
</evidence>
<feature type="modified residue" description="4-aspartylphosphate" evidence="7">
    <location>
        <position position="56"/>
    </location>
</feature>
<dbReference type="InterPro" id="IPR035909">
    <property type="entry name" value="CheB_C"/>
</dbReference>
<dbReference type="EC" id="3.1.1.61" evidence="4"/>
<reference evidence="11" key="1">
    <citation type="submission" date="2016-10" db="EMBL/GenBank/DDBJ databases">
        <authorList>
            <person name="Varghese N."/>
            <person name="Submissions S."/>
        </authorList>
    </citation>
    <scope>NUCLEOTIDE SEQUENCE [LARGE SCALE GENOMIC DNA]</scope>
    <source>
        <strain evidence="11">XBD1002</strain>
    </source>
</reference>
<dbReference type="AlphaFoldDB" id="A0A1I3J3W9"/>
<sequence length="344" mass="37373">MSKQIRILIADDSAITRGLFEKAFVKNNFEIAGMVSNGRKAVDFCREVKVDAVISDYDMPEMNGVEAANILIHEMGIPVVIYSDDAKIKSDVLAAGASFEKKPSLQSFDETSIKFFTNKIRTIVEKSMQKGGFAAHHKDSDSDALDDIILPGEDFKVLCIGASTGGPTAVQEVLNDLGENFPLPVLYTQHIDVGADAKMVRWFNQVCPNIPMSIPKDGEIAQPGHAYMAPAEKHLIIDYIKNDLPVLKLSDEPPERFLRPAVNKLFRSAAKHYKKACLALLLTGMGQDGAEGCKEIINAGGYTICEAESTCTVFGMPAAAIELGAASRVLPRGNIGRAVLQMLK</sequence>
<keyword evidence="1" id="KW-0963">Cytoplasm</keyword>
<dbReference type="InterPro" id="IPR000673">
    <property type="entry name" value="Sig_transdc_resp-reg_Me-estase"/>
</dbReference>
<evidence type="ECO:0000313" key="10">
    <source>
        <dbReference type="EMBL" id="SFI54645.1"/>
    </source>
</evidence>
<dbReference type="GO" id="GO:0008984">
    <property type="term" value="F:protein-glutamate methylesterase activity"/>
    <property type="evidence" value="ECO:0007669"/>
    <property type="project" value="UniProtKB-EC"/>
</dbReference>
<evidence type="ECO:0000259" key="8">
    <source>
        <dbReference type="PROSITE" id="PS50110"/>
    </source>
</evidence>
<evidence type="ECO:0000313" key="11">
    <source>
        <dbReference type="Proteomes" id="UP000182737"/>
    </source>
</evidence>
<dbReference type="PANTHER" id="PTHR42872">
    <property type="entry name" value="PROTEIN-GLUTAMATE METHYLESTERASE/PROTEIN-GLUTAMINE GLUTAMINASE"/>
    <property type="match status" value="1"/>
</dbReference>
<evidence type="ECO:0000259" key="9">
    <source>
        <dbReference type="PROSITE" id="PS50122"/>
    </source>
</evidence>
<dbReference type="PANTHER" id="PTHR42872:SF6">
    <property type="entry name" value="PROTEIN-GLUTAMATE METHYLESTERASE_PROTEIN-GLUTAMINE GLUTAMINASE"/>
    <property type="match status" value="1"/>
</dbReference>
<keyword evidence="3 6" id="KW-0378">Hydrolase</keyword>
<dbReference type="PROSITE" id="PS50110">
    <property type="entry name" value="RESPONSE_REGULATORY"/>
    <property type="match status" value="1"/>
</dbReference>
<dbReference type="Gene3D" id="3.40.50.180">
    <property type="entry name" value="Methylesterase CheB, C-terminal domain"/>
    <property type="match status" value="1"/>
</dbReference>
<accession>A0A1I3J3W9</accession>
<dbReference type="Gene3D" id="3.40.50.2300">
    <property type="match status" value="1"/>
</dbReference>
<dbReference type="Pfam" id="PF00072">
    <property type="entry name" value="Response_reg"/>
    <property type="match status" value="1"/>
</dbReference>
<dbReference type="GO" id="GO:0000156">
    <property type="term" value="F:phosphorelay response regulator activity"/>
    <property type="evidence" value="ECO:0007669"/>
    <property type="project" value="InterPro"/>
</dbReference>
<proteinExistence type="predicted"/>
<feature type="active site" evidence="6">
    <location>
        <position position="288"/>
    </location>
</feature>
<comment type="catalytic activity">
    <reaction evidence="5">
        <text>[protein]-L-glutamate 5-O-methyl ester + H2O = L-glutamyl-[protein] + methanol + H(+)</text>
        <dbReference type="Rhea" id="RHEA:23236"/>
        <dbReference type="Rhea" id="RHEA-COMP:10208"/>
        <dbReference type="Rhea" id="RHEA-COMP:10311"/>
        <dbReference type="ChEBI" id="CHEBI:15377"/>
        <dbReference type="ChEBI" id="CHEBI:15378"/>
        <dbReference type="ChEBI" id="CHEBI:17790"/>
        <dbReference type="ChEBI" id="CHEBI:29973"/>
        <dbReference type="ChEBI" id="CHEBI:82795"/>
        <dbReference type="EC" id="3.1.1.61"/>
    </reaction>
</comment>
<dbReference type="InterPro" id="IPR001789">
    <property type="entry name" value="Sig_transdc_resp-reg_receiver"/>
</dbReference>
<feature type="domain" description="CheB-type methylesterase" evidence="9">
    <location>
        <begin position="151"/>
        <end position="344"/>
    </location>
</feature>
<dbReference type="RefSeq" id="WP_074930687.1">
    <property type="nucleotide sequence ID" value="NZ_FORI01000002.1"/>
</dbReference>
<keyword evidence="2 6" id="KW-0145">Chemotaxis</keyword>
<feature type="active site" evidence="6">
    <location>
        <position position="163"/>
    </location>
</feature>
<dbReference type="OrthoDB" id="9793421at2"/>
<gene>
    <name evidence="10" type="ORF">SAMN04487775_102305</name>
</gene>
<keyword evidence="11" id="KW-1185">Reference proteome</keyword>
<dbReference type="PROSITE" id="PS50122">
    <property type="entry name" value="CHEB"/>
    <property type="match status" value="1"/>
</dbReference>
<dbReference type="SUPFAM" id="SSF52738">
    <property type="entry name" value="Methylesterase CheB, C-terminal domain"/>
    <property type="match status" value="1"/>
</dbReference>
<dbReference type="CDD" id="cd16432">
    <property type="entry name" value="CheB_Rec"/>
    <property type="match status" value="1"/>
</dbReference>
<dbReference type="EMBL" id="FORI01000002">
    <property type="protein sequence ID" value="SFI54645.1"/>
    <property type="molecule type" value="Genomic_DNA"/>
</dbReference>
<evidence type="ECO:0000256" key="4">
    <source>
        <dbReference type="ARBA" id="ARBA00039140"/>
    </source>
</evidence>
<keyword evidence="7" id="KW-0597">Phosphoprotein</keyword>
<evidence type="ECO:0000256" key="3">
    <source>
        <dbReference type="ARBA" id="ARBA00022801"/>
    </source>
</evidence>
<protein>
    <recommendedName>
        <fullName evidence="4">protein-glutamate methylesterase</fullName>
        <ecNumber evidence="4">3.1.1.61</ecNumber>
    </recommendedName>
</protein>
<dbReference type="PIRSF" id="PIRSF000876">
    <property type="entry name" value="RR_chemtxs_CheB"/>
    <property type="match status" value="1"/>
</dbReference>
<feature type="active site" evidence="6">
    <location>
        <position position="190"/>
    </location>
</feature>
<evidence type="ECO:0000256" key="2">
    <source>
        <dbReference type="ARBA" id="ARBA00022500"/>
    </source>
</evidence>
<dbReference type="InterPro" id="IPR011006">
    <property type="entry name" value="CheY-like_superfamily"/>
</dbReference>
<dbReference type="GO" id="GO:0006935">
    <property type="term" value="P:chemotaxis"/>
    <property type="evidence" value="ECO:0007669"/>
    <property type="project" value="UniProtKB-UniRule"/>
</dbReference>
<dbReference type="SUPFAM" id="SSF52172">
    <property type="entry name" value="CheY-like"/>
    <property type="match status" value="1"/>
</dbReference>
<dbReference type="GO" id="GO:0005737">
    <property type="term" value="C:cytoplasm"/>
    <property type="evidence" value="ECO:0007669"/>
    <property type="project" value="InterPro"/>
</dbReference>
<evidence type="ECO:0000256" key="1">
    <source>
        <dbReference type="ARBA" id="ARBA00022490"/>
    </source>
</evidence>
<evidence type="ECO:0000256" key="5">
    <source>
        <dbReference type="ARBA" id="ARBA00048267"/>
    </source>
</evidence>
<organism evidence="10 11">
    <name type="scientific">Treponema bryantii</name>
    <dbReference type="NCBI Taxonomy" id="163"/>
    <lineage>
        <taxon>Bacteria</taxon>
        <taxon>Pseudomonadati</taxon>
        <taxon>Spirochaetota</taxon>
        <taxon>Spirochaetia</taxon>
        <taxon>Spirochaetales</taxon>
        <taxon>Treponemataceae</taxon>
        <taxon>Treponema</taxon>
    </lineage>
</organism>
<name>A0A1I3J3W9_9SPIR</name>
<dbReference type="Proteomes" id="UP000182737">
    <property type="component" value="Unassembled WGS sequence"/>
</dbReference>